<dbReference type="PANTHER" id="PTHR43649:SF33">
    <property type="entry name" value="POLYGALACTURONAN_RHAMNOGALACTURONAN-BINDING PROTEIN YTCQ"/>
    <property type="match status" value="1"/>
</dbReference>
<dbReference type="SUPFAM" id="SSF53850">
    <property type="entry name" value="Periplasmic binding protein-like II"/>
    <property type="match status" value="1"/>
</dbReference>
<feature type="region of interest" description="Disordered" evidence="6">
    <location>
        <begin position="26"/>
        <end position="49"/>
    </location>
</feature>
<protein>
    <submittedName>
        <fullName evidence="8">ABC transporter substrate-binding protein</fullName>
    </submittedName>
</protein>
<dbReference type="AlphaFoldDB" id="A0A198ALV6"/>
<keyword evidence="9" id="KW-1185">Reference proteome</keyword>
<evidence type="ECO:0000256" key="7">
    <source>
        <dbReference type="SAM" id="SignalP"/>
    </source>
</evidence>
<dbReference type="STRING" id="1850517.A8708_07080"/>
<keyword evidence="4" id="KW-0564">Palmitate</keyword>
<dbReference type="OrthoDB" id="9766758at2"/>
<keyword evidence="1" id="KW-1003">Cell membrane</keyword>
<feature type="signal peptide" evidence="7">
    <location>
        <begin position="1"/>
        <end position="20"/>
    </location>
</feature>
<feature type="chain" id="PRO_5038902197" evidence="7">
    <location>
        <begin position="21"/>
        <end position="524"/>
    </location>
</feature>
<dbReference type="InterPro" id="IPR006059">
    <property type="entry name" value="SBP"/>
</dbReference>
<evidence type="ECO:0000313" key="8">
    <source>
        <dbReference type="EMBL" id="OAS21888.1"/>
    </source>
</evidence>
<dbReference type="EMBL" id="LYPB01000047">
    <property type="protein sequence ID" value="OAS21888.1"/>
    <property type="molecule type" value="Genomic_DNA"/>
</dbReference>
<evidence type="ECO:0000256" key="1">
    <source>
        <dbReference type="ARBA" id="ARBA00022475"/>
    </source>
</evidence>
<keyword evidence="3" id="KW-0472">Membrane</keyword>
<name>A0A198ALV6_9BACL</name>
<comment type="caution">
    <text evidence="8">The sequence shown here is derived from an EMBL/GenBank/DDBJ whole genome shotgun (WGS) entry which is preliminary data.</text>
</comment>
<dbReference type="Pfam" id="PF13416">
    <property type="entry name" value="SBP_bac_8"/>
    <property type="match status" value="1"/>
</dbReference>
<dbReference type="PROSITE" id="PS51257">
    <property type="entry name" value="PROKAR_LIPOPROTEIN"/>
    <property type="match status" value="1"/>
</dbReference>
<evidence type="ECO:0000256" key="2">
    <source>
        <dbReference type="ARBA" id="ARBA00022729"/>
    </source>
</evidence>
<evidence type="ECO:0000256" key="5">
    <source>
        <dbReference type="ARBA" id="ARBA00023288"/>
    </source>
</evidence>
<dbReference type="PANTHER" id="PTHR43649">
    <property type="entry name" value="ARABINOSE-BINDING PROTEIN-RELATED"/>
    <property type="match status" value="1"/>
</dbReference>
<evidence type="ECO:0000256" key="6">
    <source>
        <dbReference type="SAM" id="MobiDB-lite"/>
    </source>
</evidence>
<sequence>MKKTAGIVLAGLLTVSTVLAGCSTGNPANSSPPASAAPTEAVKKPPTKFSISYPTTSNTGYHTRVDINNDKWVKKLEELTNTDLTVKVVETSKMGIMFASNEIPDVVGSLGTATDSAMSGSVEAGMFQPLDDLLKQNAPNLMKNVPKEAWDAVSYNGKIYGIPNWLNNPSRRTTFIRSDLLEKAGLQPPKTVDEFLNVLRKFKEMGVKFPYGGRENLKYADTILGAYDVLPYKEQFEVVNGQVVPKFFDVENMTKALTVYKTMLDEGLMAKEFATVSSTDWLKSIRSGEVGIWSSNLVSLNDFRTNIPNAVQGAKVDVIPSPIGPEGKGGYLMYLPVTSAHYINKNVKPETAAAIVKYFDWMSSDEAYKFFTYGVEGDTYTVVDGKINYKEPTTKEGLEEQDFRGTLHSAHESTVNRLKMQSDPNGPYILNAFDKILAKEGLSGIGFAPDLVANAKFPDAASPGSDAPPKIIIDHMIKMIYGKEPISDWPKVIEEYKSKGGNEIIKEATERYNAKKGVLHLGKL</sequence>
<evidence type="ECO:0000256" key="4">
    <source>
        <dbReference type="ARBA" id="ARBA00023139"/>
    </source>
</evidence>
<keyword evidence="2 7" id="KW-0732">Signal</keyword>
<keyword evidence="5" id="KW-0449">Lipoprotein</keyword>
<reference evidence="8 9" key="1">
    <citation type="submission" date="2016-05" db="EMBL/GenBank/DDBJ databases">
        <title>Paenibacillus sp. 1ZS3-15 nov., isolated from the rhizosphere soil.</title>
        <authorList>
            <person name="Zhang X.X."/>
            <person name="Zhang J."/>
        </authorList>
    </citation>
    <scope>NUCLEOTIDE SEQUENCE [LARGE SCALE GENOMIC DNA]</scope>
    <source>
        <strain evidence="8 9">1ZS3-15</strain>
    </source>
</reference>
<evidence type="ECO:0000313" key="9">
    <source>
        <dbReference type="Proteomes" id="UP000078454"/>
    </source>
</evidence>
<organism evidence="8 9">
    <name type="scientific">Paenibacillus oryzisoli</name>
    <dbReference type="NCBI Taxonomy" id="1850517"/>
    <lineage>
        <taxon>Bacteria</taxon>
        <taxon>Bacillati</taxon>
        <taxon>Bacillota</taxon>
        <taxon>Bacilli</taxon>
        <taxon>Bacillales</taxon>
        <taxon>Paenibacillaceae</taxon>
        <taxon>Paenibacillus</taxon>
    </lineage>
</organism>
<gene>
    <name evidence="8" type="ORF">A8708_07080</name>
</gene>
<dbReference type="InterPro" id="IPR050490">
    <property type="entry name" value="Bact_solute-bd_prot1"/>
</dbReference>
<proteinExistence type="predicted"/>
<feature type="compositionally biased region" description="Low complexity" evidence="6">
    <location>
        <begin position="26"/>
        <end position="38"/>
    </location>
</feature>
<evidence type="ECO:0000256" key="3">
    <source>
        <dbReference type="ARBA" id="ARBA00023136"/>
    </source>
</evidence>
<accession>A0A198ALV6</accession>
<dbReference type="RefSeq" id="WP_068662352.1">
    <property type="nucleotide sequence ID" value="NZ_LYPB01000047.1"/>
</dbReference>
<dbReference type="Gene3D" id="3.40.190.10">
    <property type="entry name" value="Periplasmic binding protein-like II"/>
    <property type="match status" value="2"/>
</dbReference>
<dbReference type="Proteomes" id="UP000078454">
    <property type="component" value="Unassembled WGS sequence"/>
</dbReference>